<proteinExistence type="predicted"/>
<feature type="region of interest" description="Disordered" evidence="1">
    <location>
        <begin position="1"/>
        <end position="34"/>
    </location>
</feature>
<dbReference type="SUPFAM" id="SSF54427">
    <property type="entry name" value="NTF2-like"/>
    <property type="match status" value="1"/>
</dbReference>
<comment type="caution">
    <text evidence="3">The sequence shown here is derived from an EMBL/GenBank/DDBJ whole genome shotgun (WGS) entry which is preliminary data.</text>
</comment>
<evidence type="ECO:0000313" key="3">
    <source>
        <dbReference type="EMBL" id="NYJ38205.1"/>
    </source>
</evidence>
<organism evidence="3 4">
    <name type="scientific">Nocardiopsis aegyptia</name>
    <dbReference type="NCBI Taxonomy" id="220378"/>
    <lineage>
        <taxon>Bacteria</taxon>
        <taxon>Bacillati</taxon>
        <taxon>Actinomycetota</taxon>
        <taxon>Actinomycetes</taxon>
        <taxon>Streptosporangiales</taxon>
        <taxon>Nocardiopsidaceae</taxon>
        <taxon>Nocardiopsis</taxon>
    </lineage>
</organism>
<name>A0A7Z0JE50_9ACTN</name>
<feature type="compositionally biased region" description="Acidic residues" evidence="1">
    <location>
        <begin position="23"/>
        <end position="34"/>
    </location>
</feature>
<evidence type="ECO:0000313" key="4">
    <source>
        <dbReference type="Proteomes" id="UP000572051"/>
    </source>
</evidence>
<protein>
    <recommendedName>
        <fullName evidence="2">DUF4440 domain-containing protein</fullName>
    </recommendedName>
</protein>
<accession>A0A7Z0JE50</accession>
<gene>
    <name evidence="3" type="ORF">HNR10_006086</name>
</gene>
<dbReference type="EMBL" id="JACCFS010000001">
    <property type="protein sequence ID" value="NYJ38205.1"/>
    <property type="molecule type" value="Genomic_DNA"/>
</dbReference>
<evidence type="ECO:0000259" key="2">
    <source>
        <dbReference type="Pfam" id="PF14534"/>
    </source>
</evidence>
<dbReference type="AlphaFoldDB" id="A0A7Z0JE50"/>
<sequence length="152" mass="16020">MADRAGDPAAEGGRAHTGRNEGIDDGEGTDGSEDVEQAVAAELRLLDPGVRTSPDLAAQLLHPDFSEVGRSGRRWGRASILAALPTMAGSTGQDRVRVDGMSGRSLAPGVVHLTYATEAAGVRARRSSLWVRDEGGAWRVLYHQGTPTRPHG</sequence>
<dbReference type="RefSeq" id="WP_179829374.1">
    <property type="nucleotide sequence ID" value="NZ_JACCFS010000001.1"/>
</dbReference>
<feature type="domain" description="DUF4440" evidence="2">
    <location>
        <begin position="40"/>
        <end position="140"/>
    </location>
</feature>
<reference evidence="3 4" key="1">
    <citation type="submission" date="2020-07" db="EMBL/GenBank/DDBJ databases">
        <title>Sequencing the genomes of 1000 actinobacteria strains.</title>
        <authorList>
            <person name="Klenk H.-P."/>
        </authorList>
    </citation>
    <scope>NUCLEOTIDE SEQUENCE [LARGE SCALE GENOMIC DNA]</scope>
    <source>
        <strain evidence="3 4">DSM 44442</strain>
    </source>
</reference>
<keyword evidence="4" id="KW-1185">Reference proteome</keyword>
<dbReference type="Proteomes" id="UP000572051">
    <property type="component" value="Unassembled WGS sequence"/>
</dbReference>
<dbReference type="Pfam" id="PF14534">
    <property type="entry name" value="DUF4440"/>
    <property type="match status" value="1"/>
</dbReference>
<dbReference type="Gene3D" id="3.10.450.50">
    <property type="match status" value="1"/>
</dbReference>
<dbReference type="InterPro" id="IPR027843">
    <property type="entry name" value="DUF4440"/>
</dbReference>
<evidence type="ECO:0000256" key="1">
    <source>
        <dbReference type="SAM" id="MobiDB-lite"/>
    </source>
</evidence>
<dbReference type="InterPro" id="IPR032710">
    <property type="entry name" value="NTF2-like_dom_sf"/>
</dbReference>